<protein>
    <submittedName>
        <fullName evidence="1">Uncharacterized protein</fullName>
    </submittedName>
</protein>
<feature type="non-terminal residue" evidence="1">
    <location>
        <position position="1"/>
    </location>
</feature>
<evidence type="ECO:0000313" key="1">
    <source>
        <dbReference type="EMBL" id="CEK80310.1"/>
    </source>
</evidence>
<proteinExistence type="predicted"/>
<name>A0A0B7AK58_9EUPU</name>
<dbReference type="AlphaFoldDB" id="A0A0B7AK58"/>
<accession>A0A0B7AK58</accession>
<sequence>VTDANIAAQKLTLLLKPHVDLIPGNQKTAKPPPKPILKSYDITQYLSKSIRLIFQKQLVFMQDSVLLSDSRSEILRDSDVVVVSAVCGFFNTKHDGPSKSLSYGTLCS</sequence>
<dbReference type="EMBL" id="HACG01033445">
    <property type="protein sequence ID" value="CEK80310.1"/>
    <property type="molecule type" value="Transcribed_RNA"/>
</dbReference>
<gene>
    <name evidence="1" type="primary">ORF120252</name>
</gene>
<organism evidence="1">
    <name type="scientific">Arion vulgaris</name>
    <dbReference type="NCBI Taxonomy" id="1028688"/>
    <lineage>
        <taxon>Eukaryota</taxon>
        <taxon>Metazoa</taxon>
        <taxon>Spiralia</taxon>
        <taxon>Lophotrochozoa</taxon>
        <taxon>Mollusca</taxon>
        <taxon>Gastropoda</taxon>
        <taxon>Heterobranchia</taxon>
        <taxon>Euthyneura</taxon>
        <taxon>Panpulmonata</taxon>
        <taxon>Eupulmonata</taxon>
        <taxon>Stylommatophora</taxon>
        <taxon>Helicina</taxon>
        <taxon>Arionoidea</taxon>
        <taxon>Arionidae</taxon>
        <taxon>Arion</taxon>
    </lineage>
</organism>
<reference evidence="1" key="1">
    <citation type="submission" date="2014-12" db="EMBL/GenBank/DDBJ databases">
        <title>Insight into the proteome of Arion vulgaris.</title>
        <authorList>
            <person name="Aradska J."/>
            <person name="Bulat T."/>
            <person name="Smidak R."/>
            <person name="Sarate P."/>
            <person name="Gangsoo J."/>
            <person name="Sialana F."/>
            <person name="Bilban M."/>
            <person name="Lubec G."/>
        </authorList>
    </citation>
    <scope>NUCLEOTIDE SEQUENCE</scope>
    <source>
        <tissue evidence="1">Skin</tissue>
    </source>
</reference>